<feature type="transmembrane region" description="Helical" evidence="6">
    <location>
        <begin position="263"/>
        <end position="289"/>
    </location>
</feature>
<feature type="transmembrane region" description="Helical" evidence="6">
    <location>
        <begin position="68"/>
        <end position="89"/>
    </location>
</feature>
<feature type="transmembrane region" description="Helical" evidence="6">
    <location>
        <begin position="488"/>
        <end position="511"/>
    </location>
</feature>
<sequence length="555" mass="60681">MASYYNYNETSPQVVVQGVAVKHPIHIYDHSHATHGVGAAEVHSQPINDNTGGNWTKGEHQPRRCNDAAFAILFYAHIGVMAWATAAFAPRMAREVAESHGYNQRDLLLEDDSGVTSRVLSWMIHNGSSYFKTVIGHRMLQEDDENDAYSFDATTIGTDDVGDMMMLLGISAGIALIISTLALTFMIRHAQFLIKFALLFNIATVTLFTTGSLFLSPFAAIMGIFLTGMTIWYAYVVWGRIPFAACNLVTATTAVRANLGLSIFAYSNLLLMFGWAAWWMVAFASTIYVTSGCNGQGVCESEGNGIVMFFLFLSFYWTSSVIKNTLHVTVAGVVGTWWFVPTEASSFCSSAVRDSYARSMTTSFGSICMGSLVVAIVETLENTVKNQREESDGLLLCLAQCILACLRDVIEYFNTWAYVFVGLYGYTFLEAGKGVIELFKTRGWTTIITDNLAQSVLSMLSAAVGLLTGLVAMTIAHGQGMVFGNELGASAAAFFIGFIVGTVLTSTLMTLVSSAVNTVIVCYAEAPAEFQTNHPKLSDNMRSTWRQAWPSEFNY</sequence>
<organism evidence="7 8">
    <name type="scientific">Cyclotella atomus</name>
    <dbReference type="NCBI Taxonomy" id="382360"/>
    <lineage>
        <taxon>Eukaryota</taxon>
        <taxon>Sar</taxon>
        <taxon>Stramenopiles</taxon>
        <taxon>Ochrophyta</taxon>
        <taxon>Bacillariophyta</taxon>
        <taxon>Coscinodiscophyceae</taxon>
        <taxon>Thalassiosirophycidae</taxon>
        <taxon>Stephanodiscales</taxon>
        <taxon>Stephanodiscaceae</taxon>
        <taxon>Cyclotella</taxon>
    </lineage>
</organism>
<dbReference type="GO" id="GO:0022857">
    <property type="term" value="F:transmembrane transporter activity"/>
    <property type="evidence" value="ECO:0007669"/>
    <property type="project" value="UniProtKB-UniRule"/>
</dbReference>
<dbReference type="Proteomes" id="UP001530400">
    <property type="component" value="Unassembled WGS sequence"/>
</dbReference>
<name>A0ABD3P027_9STRA</name>
<evidence type="ECO:0000256" key="1">
    <source>
        <dbReference type="ARBA" id="ARBA00004141"/>
    </source>
</evidence>
<keyword evidence="3 6" id="KW-0812">Transmembrane</keyword>
<keyword evidence="4 6" id="KW-1133">Transmembrane helix</keyword>
<feature type="transmembrane region" description="Helical" evidence="6">
    <location>
        <begin position="301"/>
        <end position="317"/>
    </location>
</feature>
<comment type="caution">
    <text evidence="7">The sequence shown here is derived from an EMBL/GenBank/DDBJ whole genome shotgun (WGS) entry which is preliminary data.</text>
</comment>
<evidence type="ECO:0000313" key="8">
    <source>
        <dbReference type="Proteomes" id="UP001530400"/>
    </source>
</evidence>
<feature type="transmembrane region" description="Helical" evidence="6">
    <location>
        <begin position="164"/>
        <end position="186"/>
    </location>
</feature>
<protein>
    <recommendedName>
        <fullName evidence="6">Choline transporter-like protein</fullName>
    </recommendedName>
</protein>
<dbReference type="Pfam" id="PF04515">
    <property type="entry name" value="Choline_transpo"/>
    <property type="match status" value="1"/>
</dbReference>
<dbReference type="PANTHER" id="PTHR12385">
    <property type="entry name" value="CHOLINE TRANSPORTER-LIKE (SLC FAMILY 44)"/>
    <property type="match status" value="1"/>
</dbReference>
<dbReference type="PANTHER" id="PTHR12385:SF4">
    <property type="entry name" value="PROTEIN PNS1"/>
    <property type="match status" value="1"/>
</dbReference>
<comment type="subcellular location">
    <subcellularLocation>
        <location evidence="6">Cell membrane</location>
        <topology evidence="6">Multi-pass membrane protein</topology>
    </subcellularLocation>
    <subcellularLocation>
        <location evidence="1">Membrane</location>
        <topology evidence="1">Multi-pass membrane protein</topology>
    </subcellularLocation>
</comment>
<comment type="function">
    <text evidence="6">Choline transporter.</text>
</comment>
<dbReference type="GO" id="GO:0005886">
    <property type="term" value="C:plasma membrane"/>
    <property type="evidence" value="ECO:0007669"/>
    <property type="project" value="UniProtKB-SubCell"/>
</dbReference>
<dbReference type="AlphaFoldDB" id="A0ABD3P027"/>
<evidence type="ECO:0000256" key="5">
    <source>
        <dbReference type="ARBA" id="ARBA00023136"/>
    </source>
</evidence>
<dbReference type="EMBL" id="JALLPJ020000855">
    <property type="protein sequence ID" value="KAL3781243.1"/>
    <property type="molecule type" value="Genomic_DNA"/>
</dbReference>
<feature type="transmembrane region" description="Helical" evidence="6">
    <location>
        <begin position="198"/>
        <end position="226"/>
    </location>
</feature>
<keyword evidence="8" id="KW-1185">Reference proteome</keyword>
<gene>
    <name evidence="7" type="ORF">ACHAWO_009875</name>
</gene>
<proteinExistence type="inferred from homology"/>
<evidence type="ECO:0000256" key="2">
    <source>
        <dbReference type="ARBA" id="ARBA00007168"/>
    </source>
</evidence>
<evidence type="ECO:0000313" key="7">
    <source>
        <dbReference type="EMBL" id="KAL3781243.1"/>
    </source>
</evidence>
<evidence type="ECO:0000256" key="4">
    <source>
        <dbReference type="ARBA" id="ARBA00022989"/>
    </source>
</evidence>
<keyword evidence="5 6" id="KW-0472">Membrane</keyword>
<feature type="transmembrane region" description="Helical" evidence="6">
    <location>
        <begin position="456"/>
        <end position="476"/>
    </location>
</feature>
<dbReference type="InterPro" id="IPR007603">
    <property type="entry name" value="Choline_transptr-like"/>
</dbReference>
<comment type="similarity">
    <text evidence="2 6">Belongs to the CTL (choline transporter-like) family.</text>
</comment>
<accession>A0ABD3P027</accession>
<reference evidence="7 8" key="1">
    <citation type="submission" date="2024-10" db="EMBL/GenBank/DDBJ databases">
        <title>Updated reference genomes for cyclostephanoid diatoms.</title>
        <authorList>
            <person name="Roberts W.R."/>
            <person name="Alverson A.J."/>
        </authorList>
    </citation>
    <scope>NUCLEOTIDE SEQUENCE [LARGE SCALE GENOMIC DNA]</scope>
    <source>
        <strain evidence="7 8">AJA010-31</strain>
    </source>
</reference>
<evidence type="ECO:0000256" key="6">
    <source>
        <dbReference type="RuleBase" id="RU368066"/>
    </source>
</evidence>
<evidence type="ECO:0000256" key="3">
    <source>
        <dbReference type="ARBA" id="ARBA00022692"/>
    </source>
</evidence>